<reference evidence="2 3" key="1">
    <citation type="submission" date="2024-09" db="EMBL/GenBank/DDBJ databases">
        <title>Floridaenema gen nov. (Aerosakkonemataceae, Aerosakkonematales ord. nov., Cyanobacteria) from benthic tropical and subtropical fresh waters, with the description of four new species.</title>
        <authorList>
            <person name="Moretto J.A."/>
            <person name="Berthold D.E."/>
            <person name="Lefler F.W."/>
            <person name="Huang I.-S."/>
            <person name="Laughinghouse H. IV."/>
        </authorList>
    </citation>
    <scope>NUCLEOTIDE SEQUENCE [LARGE SCALE GENOMIC DNA]</scope>
    <source>
        <strain evidence="2 3">BLCC-F167</strain>
    </source>
</reference>
<keyword evidence="3" id="KW-1185">Reference proteome</keyword>
<feature type="coiled-coil region" evidence="1">
    <location>
        <begin position="236"/>
        <end position="263"/>
    </location>
</feature>
<comment type="caution">
    <text evidence="2">The sequence shown here is derived from an EMBL/GenBank/DDBJ whole genome shotgun (WGS) entry which is preliminary data.</text>
</comment>
<proteinExistence type="predicted"/>
<evidence type="ECO:0000256" key="1">
    <source>
        <dbReference type="SAM" id="Coils"/>
    </source>
</evidence>
<evidence type="ECO:0000313" key="3">
    <source>
        <dbReference type="Proteomes" id="UP001576780"/>
    </source>
</evidence>
<gene>
    <name evidence="2" type="ORF">ACE1CA_29925</name>
</gene>
<dbReference type="Proteomes" id="UP001576780">
    <property type="component" value="Unassembled WGS sequence"/>
</dbReference>
<accession>A0ABV4WV58</accession>
<feature type="coiled-coil region" evidence="1">
    <location>
        <begin position="71"/>
        <end position="120"/>
    </location>
</feature>
<dbReference type="EMBL" id="JBHFNT010000274">
    <property type="protein sequence ID" value="MFB2838727.1"/>
    <property type="molecule type" value="Genomic_DNA"/>
</dbReference>
<evidence type="ECO:0000313" key="2">
    <source>
        <dbReference type="EMBL" id="MFB2838727.1"/>
    </source>
</evidence>
<keyword evidence="1" id="KW-0175">Coiled coil</keyword>
<organism evidence="2 3">
    <name type="scientific">Floridaenema evergladense BLCC-F167</name>
    <dbReference type="NCBI Taxonomy" id="3153639"/>
    <lineage>
        <taxon>Bacteria</taxon>
        <taxon>Bacillati</taxon>
        <taxon>Cyanobacteriota</taxon>
        <taxon>Cyanophyceae</taxon>
        <taxon>Oscillatoriophycideae</taxon>
        <taxon>Aerosakkonematales</taxon>
        <taxon>Aerosakkonemataceae</taxon>
        <taxon>Floridanema</taxon>
        <taxon>Floridanema evergladense</taxon>
    </lineage>
</organism>
<protein>
    <submittedName>
        <fullName evidence="2">Uncharacterized protein</fullName>
    </submittedName>
</protein>
<dbReference type="SUPFAM" id="SSF47162">
    <property type="entry name" value="Apolipoprotein"/>
    <property type="match status" value="1"/>
</dbReference>
<name>A0ABV4WV58_9CYAN</name>
<sequence length="285" mass="32678">MMLLSASSGNFFVTGTSALIGSINSAYLCAKVPNKKELEDNKIQKIIELQSELTKLIDEKSWHENLASSQAEKLINERLESESKLKAENAQKVAYYQSLLQGRDAEIEELNQKLNKETTDLKTQYSAMISEIKASHQSEIEGLQTKYSDVVRQLNQQLEAVVDEAEKIKLESDFKIKSALEKEANNAEIERQLKHNWEQLTLAQKELSLEEKRATIDLKAERDSFKAQIDDSIRELSEVRKIAEILQAKNLELERLNEQLFNDWSLDYRTEGAMSKRRIPSEITQ</sequence>